<dbReference type="GO" id="GO:0005737">
    <property type="term" value="C:cytoplasm"/>
    <property type="evidence" value="ECO:0007669"/>
    <property type="project" value="UniProtKB-SubCell"/>
</dbReference>
<feature type="domain" description="RecF/RecN/SMC N-terminal" evidence="8">
    <location>
        <begin position="4"/>
        <end position="1134"/>
    </location>
</feature>
<comment type="similarity">
    <text evidence="7">Belongs to the SMC family.</text>
</comment>
<feature type="coiled-coil region" evidence="7">
    <location>
        <begin position="636"/>
        <end position="712"/>
    </location>
</feature>
<evidence type="ECO:0000259" key="8">
    <source>
        <dbReference type="Pfam" id="PF02463"/>
    </source>
</evidence>
<keyword evidence="2 7" id="KW-0963">Cytoplasm</keyword>
<dbReference type="FunFam" id="3.40.50.300:FF:000901">
    <property type="entry name" value="Chromosome partition protein Smc"/>
    <property type="match status" value="1"/>
</dbReference>
<dbReference type="GO" id="GO:0005524">
    <property type="term" value="F:ATP binding"/>
    <property type="evidence" value="ECO:0007669"/>
    <property type="project" value="UniProtKB-UniRule"/>
</dbReference>
<dbReference type="Gene3D" id="3.40.50.300">
    <property type="entry name" value="P-loop containing nucleotide triphosphate hydrolases"/>
    <property type="match status" value="2"/>
</dbReference>
<proteinExistence type="inferred from homology"/>
<evidence type="ECO:0000256" key="3">
    <source>
        <dbReference type="ARBA" id="ARBA00022741"/>
    </source>
</evidence>
<dbReference type="HAMAP" id="MF_01894">
    <property type="entry name" value="Smc_prok"/>
    <property type="match status" value="1"/>
</dbReference>
<comment type="function">
    <text evidence="7">Required for chromosome condensation and partitioning.</text>
</comment>
<dbReference type="PIRSF" id="PIRSF005719">
    <property type="entry name" value="SMC"/>
    <property type="match status" value="1"/>
</dbReference>
<comment type="caution">
    <text evidence="9">The sequence shown here is derived from an EMBL/GenBank/DDBJ whole genome shotgun (WGS) entry which is preliminary data.</text>
</comment>
<evidence type="ECO:0000256" key="4">
    <source>
        <dbReference type="ARBA" id="ARBA00022840"/>
    </source>
</evidence>
<feature type="coiled-coil region" evidence="7">
    <location>
        <begin position="293"/>
        <end position="501"/>
    </location>
</feature>
<dbReference type="SUPFAM" id="SSF52540">
    <property type="entry name" value="P-loop containing nucleoside triphosphate hydrolases"/>
    <property type="match status" value="1"/>
</dbReference>
<keyword evidence="4 7" id="KW-0067">ATP-binding</keyword>
<feature type="coiled-coil region" evidence="7">
    <location>
        <begin position="831"/>
        <end position="893"/>
    </location>
</feature>
<name>A0A3D9Z128_9HYPH</name>
<dbReference type="GO" id="GO:0016887">
    <property type="term" value="F:ATP hydrolysis activity"/>
    <property type="evidence" value="ECO:0007669"/>
    <property type="project" value="InterPro"/>
</dbReference>
<dbReference type="GO" id="GO:0006260">
    <property type="term" value="P:DNA replication"/>
    <property type="evidence" value="ECO:0007669"/>
    <property type="project" value="UniProtKB-UniRule"/>
</dbReference>
<keyword evidence="3 7" id="KW-0547">Nucleotide-binding</keyword>
<dbReference type="CDD" id="cd03278">
    <property type="entry name" value="ABC_SMC_barmotin"/>
    <property type="match status" value="1"/>
</dbReference>
<dbReference type="OrthoDB" id="9808768at2"/>
<evidence type="ECO:0000256" key="2">
    <source>
        <dbReference type="ARBA" id="ARBA00022490"/>
    </source>
</evidence>
<feature type="binding site" evidence="7">
    <location>
        <begin position="32"/>
        <end position="39"/>
    </location>
    <ligand>
        <name>ATP</name>
        <dbReference type="ChEBI" id="CHEBI:30616"/>
    </ligand>
</feature>
<evidence type="ECO:0000313" key="9">
    <source>
        <dbReference type="EMBL" id="REF87710.1"/>
    </source>
</evidence>
<dbReference type="InterPro" id="IPR011890">
    <property type="entry name" value="SMC_prok"/>
</dbReference>
<dbReference type="GO" id="GO:0007062">
    <property type="term" value="P:sister chromatid cohesion"/>
    <property type="evidence" value="ECO:0007669"/>
    <property type="project" value="InterPro"/>
</dbReference>
<keyword evidence="5 7" id="KW-0175">Coiled coil</keyword>
<dbReference type="NCBIfam" id="TIGR02168">
    <property type="entry name" value="SMC_prok_B"/>
    <property type="match status" value="1"/>
</dbReference>
<evidence type="ECO:0000256" key="7">
    <source>
        <dbReference type="HAMAP-Rule" id="MF_01894"/>
    </source>
</evidence>
<dbReference type="EMBL" id="QUMO01000002">
    <property type="protein sequence ID" value="REF87710.1"/>
    <property type="molecule type" value="Genomic_DNA"/>
</dbReference>
<comment type="domain">
    <text evidence="7">Contains large globular domains required for ATP hydrolysis at each terminus and a third globular domain forming a flexible hinge near the middle of the molecule. These domains are separated by coiled-coil structures.</text>
</comment>
<gene>
    <name evidence="7" type="primary">smc</name>
    <name evidence="9" type="ORF">DES32_1338</name>
</gene>
<protein>
    <recommendedName>
        <fullName evidence="7">Chromosome partition protein Smc</fullName>
    </recommendedName>
</protein>
<evidence type="ECO:0000313" key="10">
    <source>
        <dbReference type="Proteomes" id="UP000256900"/>
    </source>
</evidence>
<feature type="coiled-coil region" evidence="7">
    <location>
        <begin position="927"/>
        <end position="989"/>
    </location>
</feature>
<organism evidence="9 10">
    <name type="scientific">Methylovirgula ligni</name>
    <dbReference type="NCBI Taxonomy" id="569860"/>
    <lineage>
        <taxon>Bacteria</taxon>
        <taxon>Pseudomonadati</taxon>
        <taxon>Pseudomonadota</taxon>
        <taxon>Alphaproteobacteria</taxon>
        <taxon>Hyphomicrobiales</taxon>
        <taxon>Beijerinckiaceae</taxon>
        <taxon>Methylovirgula</taxon>
    </lineage>
</organism>
<dbReference type="GO" id="GO:0007059">
    <property type="term" value="P:chromosome segregation"/>
    <property type="evidence" value="ECO:0007669"/>
    <property type="project" value="UniProtKB-UniRule"/>
</dbReference>
<dbReference type="PANTHER" id="PTHR43977">
    <property type="entry name" value="STRUCTURAL MAINTENANCE OF CHROMOSOMES PROTEIN 3"/>
    <property type="match status" value="1"/>
</dbReference>
<sequence length="1151" mass="125108">MKFKQLHIAGFKTFVEPTDFLIEPGLTGIVGPNGCGKSNLVDALRWVMGESSSKNMRGAEMDDVIFSGSGNRPGRNMAEVRLTLDNTARTAPGAFNDSDVIEVGRRIERDAGSNFRVNGREVRARDVQLLFADASTGSRSPAIVRQGQIGEIINVKPQQRRRILEEAAGIAGLYSRRHEAELRLKGAEDNLVRLEDVVKQIEAQIDALKRQARQATRYRNLASDIKRHEALLALVNFREANAQVAAAEAKAEADLKLVADTTLQQAETARLQAVAAHELPPLREAEAAAGSELQKLVLARETLEGEERRAKARLAELERRITQMNADLTREQALIEDAASVLARLDNEAAELAAFGSGDQQAEAEAREKLAQAETALATSEAALNAAQSTFSNAEAQRNALNKSLNDETQRLVQFEAELARVSEELARLHSEIESASGDEGLAGAFDAARTAAEEAERDMLAAEAAHVEARRLEAETRAPLQDAERKAQSLATEAQTVAKLLTDSGSSRWPAVVEEISVAKGYEAAIGAALGDDLDASTDAEAPAHWDALSAEGDPALPAGVVPLAQHVSAPTALARRLAQIGVVARGEGKALQAHLRPGQRLVSVEGDLWRWDGLCLAAEAPTPAARRLAEKNRLGDLTREAELARQAAEELKAKAEVVQAELRARAEVEAKARQTHREALRAVEGAREAAAEAERKKAQVAARLSAREEAAQRLTASRDEAGVNRAKAEAALKELAATPELAMALEAARAGAAQDRTTTAEARAHLQALVHEAQARTKRLAAIGEERGSWQTRRERALAQIGEFDSRLKEAGAEQEKLAEAPDEFLRLRRNLMDQIEAAENARRTASDARTAAEERLAEADRAARRALEAMSAAREEKARSEARLEAARERFAAIAHHIATELQCEPSSLAGLAKVDRDSELPEVAAVESKLENLKAERERLGNVNLRADEELTEAETRRTNLTSEREDLTEAIRRLRQAIQSLNKEGRERLLAAFDAVNAHFKDLYTTLFGGGTAELKLVESEDPLEAGLEILAQPPGKKMQILSLLSGGEQALTALSLIFAVFLTNPSPICVLDEVDAPLDDANVERFCDLLEQMVKRTDTRFITITHNPISMARMDRLFGVTMAERGVSQLVSVELAEVERFLEAV</sequence>
<dbReference type="RefSeq" id="WP_115835881.1">
    <property type="nucleotide sequence ID" value="NZ_CP025086.1"/>
</dbReference>
<dbReference type="InterPro" id="IPR003395">
    <property type="entry name" value="RecF/RecN/SMC_N"/>
</dbReference>
<dbReference type="Proteomes" id="UP000256900">
    <property type="component" value="Unassembled WGS sequence"/>
</dbReference>
<accession>A0A3D9Z128</accession>
<comment type="subunit">
    <text evidence="7">Homodimer.</text>
</comment>
<keyword evidence="6 7" id="KW-0238">DNA-binding</keyword>
<dbReference type="Pfam" id="PF02463">
    <property type="entry name" value="SMC_N"/>
    <property type="match status" value="1"/>
</dbReference>
<dbReference type="InterPro" id="IPR027417">
    <property type="entry name" value="P-loop_NTPase"/>
</dbReference>
<comment type="subcellular location">
    <subcellularLocation>
        <location evidence="1 7">Cytoplasm</location>
    </subcellularLocation>
</comment>
<reference evidence="9 10" key="1">
    <citation type="submission" date="2018-08" db="EMBL/GenBank/DDBJ databases">
        <title>Genomic Encyclopedia of Type Strains, Phase IV (KMG-IV): sequencing the most valuable type-strain genomes for metagenomic binning, comparative biology and taxonomic classification.</title>
        <authorList>
            <person name="Goeker M."/>
        </authorList>
    </citation>
    <scope>NUCLEOTIDE SEQUENCE [LARGE SCALE GENOMIC DNA]</scope>
    <source>
        <strain evidence="9 10">BW863</strain>
    </source>
</reference>
<evidence type="ECO:0000256" key="6">
    <source>
        <dbReference type="ARBA" id="ARBA00023125"/>
    </source>
</evidence>
<evidence type="ECO:0000256" key="5">
    <source>
        <dbReference type="ARBA" id="ARBA00023054"/>
    </source>
</evidence>
<feature type="coiled-coil region" evidence="7">
    <location>
        <begin position="170"/>
        <end position="218"/>
    </location>
</feature>
<dbReference type="GO" id="GO:0030261">
    <property type="term" value="P:chromosome condensation"/>
    <property type="evidence" value="ECO:0007669"/>
    <property type="project" value="InterPro"/>
</dbReference>
<keyword evidence="10" id="KW-1185">Reference proteome</keyword>
<dbReference type="GO" id="GO:0003677">
    <property type="term" value="F:DNA binding"/>
    <property type="evidence" value="ECO:0007669"/>
    <property type="project" value="UniProtKB-UniRule"/>
</dbReference>
<evidence type="ECO:0000256" key="1">
    <source>
        <dbReference type="ARBA" id="ARBA00004496"/>
    </source>
</evidence>
<dbReference type="InterPro" id="IPR024704">
    <property type="entry name" value="SMC"/>
</dbReference>
<dbReference type="AlphaFoldDB" id="A0A3D9Z128"/>